<evidence type="ECO:0000259" key="1">
    <source>
        <dbReference type="Pfam" id="PF13545"/>
    </source>
</evidence>
<dbReference type="InterPro" id="IPR036388">
    <property type="entry name" value="WH-like_DNA-bd_sf"/>
</dbReference>
<dbReference type="Pfam" id="PF13545">
    <property type="entry name" value="HTH_Crp_2"/>
    <property type="match status" value="1"/>
</dbReference>
<comment type="caution">
    <text evidence="2">The sequence shown here is derived from an EMBL/GenBank/DDBJ whole genome shotgun (WGS) entry which is preliminary data.</text>
</comment>
<dbReference type="EMBL" id="BGZL01000011">
    <property type="protein sequence ID" value="GBQ02593.1"/>
    <property type="molecule type" value="Genomic_DNA"/>
</dbReference>
<accession>A0A388T0X6</accession>
<reference evidence="2 3" key="1">
    <citation type="submission" date="2018-07" db="EMBL/GenBank/DDBJ databases">
        <title>Whole Genome Shotgun Sequence of Streptomyces spongiicola strain 531S.</title>
        <authorList>
            <person name="Dohra H."/>
            <person name="Kodani S."/>
        </authorList>
    </citation>
    <scope>NUCLEOTIDE SEQUENCE [LARGE SCALE GENOMIC DNA]</scope>
    <source>
        <strain evidence="2 3">531S</strain>
    </source>
</reference>
<protein>
    <recommendedName>
        <fullName evidence="1">HTH crp-type domain-containing protein</fullName>
    </recommendedName>
</protein>
<dbReference type="SUPFAM" id="SSF46785">
    <property type="entry name" value="Winged helix' DNA-binding domain"/>
    <property type="match status" value="1"/>
</dbReference>
<evidence type="ECO:0000313" key="2">
    <source>
        <dbReference type="EMBL" id="GBQ02593.1"/>
    </source>
</evidence>
<dbReference type="InterPro" id="IPR036390">
    <property type="entry name" value="WH_DNA-bd_sf"/>
</dbReference>
<gene>
    <name evidence="2" type="ORF">SSP531S_40520</name>
</gene>
<feature type="domain" description="HTH crp-type" evidence="1">
    <location>
        <begin position="3"/>
        <end position="53"/>
    </location>
</feature>
<dbReference type="RefSeq" id="WP_116428272.1">
    <property type="nucleotide sequence ID" value="NZ_BGZL01000011.1"/>
</dbReference>
<dbReference type="GO" id="GO:0006355">
    <property type="term" value="P:regulation of DNA-templated transcription"/>
    <property type="evidence" value="ECO:0007669"/>
    <property type="project" value="InterPro"/>
</dbReference>
<dbReference type="Proteomes" id="UP000265354">
    <property type="component" value="Unassembled WGS sequence"/>
</dbReference>
<dbReference type="InterPro" id="IPR012318">
    <property type="entry name" value="HTH_CRP"/>
</dbReference>
<dbReference type="Gene3D" id="1.10.10.10">
    <property type="entry name" value="Winged helix-like DNA-binding domain superfamily/Winged helix DNA-binding domain"/>
    <property type="match status" value="1"/>
</dbReference>
<sequence length="84" mass="9405">MLHLSDRFAGQKSQWQHIDARITHDELAAMVGTTRSRIGFFLKNFNVRGLVKRLPDGTLLVNSGTISTFIATDPNETEPVLQHS</sequence>
<dbReference type="GO" id="GO:0003677">
    <property type="term" value="F:DNA binding"/>
    <property type="evidence" value="ECO:0007669"/>
    <property type="project" value="InterPro"/>
</dbReference>
<organism evidence="2 3">
    <name type="scientific">Streptomyces spongiicola</name>
    <dbReference type="NCBI Taxonomy" id="1690221"/>
    <lineage>
        <taxon>Bacteria</taxon>
        <taxon>Bacillati</taxon>
        <taxon>Actinomycetota</taxon>
        <taxon>Actinomycetes</taxon>
        <taxon>Kitasatosporales</taxon>
        <taxon>Streptomycetaceae</taxon>
        <taxon>Streptomyces</taxon>
    </lineage>
</organism>
<evidence type="ECO:0000313" key="3">
    <source>
        <dbReference type="Proteomes" id="UP000265354"/>
    </source>
</evidence>
<proteinExistence type="predicted"/>
<name>A0A388T0X6_9ACTN</name>
<dbReference type="AlphaFoldDB" id="A0A388T0X6"/>